<dbReference type="AlphaFoldDB" id="A0A1S1V7V1"/>
<keyword evidence="4" id="KW-1185">Reference proteome</keyword>
<evidence type="ECO:0000256" key="1">
    <source>
        <dbReference type="SAM" id="SignalP"/>
    </source>
</evidence>
<gene>
    <name evidence="3" type="ORF">EUAN_04620</name>
</gene>
<dbReference type="Pfam" id="PF13026">
    <property type="entry name" value="DUF3887"/>
    <property type="match status" value="1"/>
</dbReference>
<dbReference type="PROSITE" id="PS51257">
    <property type="entry name" value="PROKAR_LIPOPROTEIN"/>
    <property type="match status" value="1"/>
</dbReference>
<dbReference type="Gene3D" id="3.10.450.590">
    <property type="match status" value="1"/>
</dbReference>
<dbReference type="Proteomes" id="UP000180254">
    <property type="component" value="Unassembled WGS sequence"/>
</dbReference>
<sequence length="130" mass="14411">MKKFTGIIAGLMIMAFALAGCGSSKLGENYSEDKLKAAAESVIENTSEGNYKAVLEGASDELKAALSEAKLKEVWDLYGEKGKLEEITKMKFEEKDGYGVVTAIAKYEKKKIQFTLSYNEDMELSGFWLR</sequence>
<evidence type="ECO:0000313" key="3">
    <source>
        <dbReference type="EMBL" id="OHW62678.1"/>
    </source>
</evidence>
<feature type="domain" description="DUF3887" evidence="2">
    <location>
        <begin position="39"/>
        <end position="127"/>
    </location>
</feature>
<organism evidence="3 4">
    <name type="scientific">Andreesenia angusta</name>
    <dbReference type="NCBI Taxonomy" id="39480"/>
    <lineage>
        <taxon>Bacteria</taxon>
        <taxon>Bacillati</taxon>
        <taxon>Bacillota</taxon>
        <taxon>Tissierellia</taxon>
        <taxon>Tissierellales</taxon>
        <taxon>Gottschalkiaceae</taxon>
        <taxon>Andreesenia</taxon>
    </lineage>
</organism>
<comment type="caution">
    <text evidence="3">The sequence shown here is derived from an EMBL/GenBank/DDBJ whole genome shotgun (WGS) entry which is preliminary data.</text>
</comment>
<dbReference type="EMBL" id="MKIE01000002">
    <property type="protein sequence ID" value="OHW62678.1"/>
    <property type="molecule type" value="Genomic_DNA"/>
</dbReference>
<proteinExistence type="predicted"/>
<reference evidence="3 4" key="1">
    <citation type="submission" date="2016-09" db="EMBL/GenBank/DDBJ databases">
        <title>Genome sequence of Eubacterium angustum.</title>
        <authorList>
            <person name="Poehlein A."/>
            <person name="Daniel R."/>
        </authorList>
    </citation>
    <scope>NUCLEOTIDE SEQUENCE [LARGE SCALE GENOMIC DNA]</scope>
    <source>
        <strain evidence="3 4">DSM 1989</strain>
    </source>
</reference>
<protein>
    <recommendedName>
        <fullName evidence="2">DUF3887 domain-containing protein</fullName>
    </recommendedName>
</protein>
<dbReference type="RefSeq" id="WP_071061290.1">
    <property type="nucleotide sequence ID" value="NZ_MKIE01000002.1"/>
</dbReference>
<feature type="signal peptide" evidence="1">
    <location>
        <begin position="1"/>
        <end position="19"/>
    </location>
</feature>
<evidence type="ECO:0000259" key="2">
    <source>
        <dbReference type="Pfam" id="PF13026"/>
    </source>
</evidence>
<dbReference type="InterPro" id="IPR024981">
    <property type="entry name" value="DUF3887"/>
</dbReference>
<accession>A0A1S1V7V1</accession>
<keyword evidence="1" id="KW-0732">Signal</keyword>
<feature type="chain" id="PRO_5038436232" description="DUF3887 domain-containing protein" evidence="1">
    <location>
        <begin position="20"/>
        <end position="130"/>
    </location>
</feature>
<dbReference type="OrthoDB" id="1698687at2"/>
<name>A0A1S1V7V1_9FIRM</name>
<dbReference type="STRING" id="39480.EUAN_04620"/>
<evidence type="ECO:0000313" key="4">
    <source>
        <dbReference type="Proteomes" id="UP000180254"/>
    </source>
</evidence>